<dbReference type="AlphaFoldDB" id="L1JW98"/>
<dbReference type="OMA" id="IVFAYAT"/>
<gene>
    <name evidence="1" type="ORF">GUITHDRAFT_65227</name>
</gene>
<reference evidence="2" key="3">
    <citation type="submission" date="2016-03" db="UniProtKB">
        <authorList>
            <consortium name="EnsemblProtists"/>
        </authorList>
    </citation>
    <scope>IDENTIFICATION</scope>
</reference>
<evidence type="ECO:0000313" key="1">
    <source>
        <dbReference type="EMBL" id="EKX52480.1"/>
    </source>
</evidence>
<evidence type="ECO:0000313" key="2">
    <source>
        <dbReference type="EnsemblProtists" id="EKX52480"/>
    </source>
</evidence>
<dbReference type="eggNOG" id="ENOG502SGUP">
    <property type="taxonomic scope" value="Eukaryota"/>
</dbReference>
<name>L1JW98_GUITC</name>
<dbReference type="RefSeq" id="XP_005839460.1">
    <property type="nucleotide sequence ID" value="XM_005839403.1"/>
</dbReference>
<accession>L1JW98</accession>
<reference evidence="1 3" key="1">
    <citation type="journal article" date="2012" name="Nature">
        <title>Algal genomes reveal evolutionary mosaicism and the fate of nucleomorphs.</title>
        <authorList>
            <consortium name="DOE Joint Genome Institute"/>
            <person name="Curtis B.A."/>
            <person name="Tanifuji G."/>
            <person name="Burki F."/>
            <person name="Gruber A."/>
            <person name="Irimia M."/>
            <person name="Maruyama S."/>
            <person name="Arias M.C."/>
            <person name="Ball S.G."/>
            <person name="Gile G.H."/>
            <person name="Hirakawa Y."/>
            <person name="Hopkins J.F."/>
            <person name="Kuo A."/>
            <person name="Rensing S.A."/>
            <person name="Schmutz J."/>
            <person name="Symeonidi A."/>
            <person name="Elias M."/>
            <person name="Eveleigh R.J."/>
            <person name="Herman E.K."/>
            <person name="Klute M.J."/>
            <person name="Nakayama T."/>
            <person name="Obornik M."/>
            <person name="Reyes-Prieto A."/>
            <person name="Armbrust E.V."/>
            <person name="Aves S.J."/>
            <person name="Beiko R.G."/>
            <person name="Coutinho P."/>
            <person name="Dacks J.B."/>
            <person name="Durnford D.G."/>
            <person name="Fast N.M."/>
            <person name="Green B.R."/>
            <person name="Grisdale C.J."/>
            <person name="Hempel F."/>
            <person name="Henrissat B."/>
            <person name="Hoppner M.P."/>
            <person name="Ishida K."/>
            <person name="Kim E."/>
            <person name="Koreny L."/>
            <person name="Kroth P.G."/>
            <person name="Liu Y."/>
            <person name="Malik S.B."/>
            <person name="Maier U.G."/>
            <person name="McRose D."/>
            <person name="Mock T."/>
            <person name="Neilson J.A."/>
            <person name="Onodera N.T."/>
            <person name="Poole A.M."/>
            <person name="Pritham E.J."/>
            <person name="Richards T.A."/>
            <person name="Rocap G."/>
            <person name="Roy S.W."/>
            <person name="Sarai C."/>
            <person name="Schaack S."/>
            <person name="Shirato S."/>
            <person name="Slamovits C.H."/>
            <person name="Spencer D.F."/>
            <person name="Suzuki S."/>
            <person name="Worden A.Z."/>
            <person name="Zauner S."/>
            <person name="Barry K."/>
            <person name="Bell C."/>
            <person name="Bharti A.K."/>
            <person name="Crow J.A."/>
            <person name="Grimwood J."/>
            <person name="Kramer R."/>
            <person name="Lindquist E."/>
            <person name="Lucas S."/>
            <person name="Salamov A."/>
            <person name="McFadden G.I."/>
            <person name="Lane C.E."/>
            <person name="Keeling P.J."/>
            <person name="Gray M.W."/>
            <person name="Grigoriev I.V."/>
            <person name="Archibald J.M."/>
        </authorList>
    </citation>
    <scope>NUCLEOTIDE SEQUENCE</scope>
    <source>
        <strain evidence="1 3">CCMP2712</strain>
    </source>
</reference>
<dbReference type="EnsemblProtists" id="EKX52480">
    <property type="protein sequence ID" value="EKX52480"/>
    <property type="gene ID" value="GUITHDRAFT_65227"/>
</dbReference>
<organism evidence="1">
    <name type="scientific">Guillardia theta (strain CCMP2712)</name>
    <name type="common">Cryptophyte</name>
    <dbReference type="NCBI Taxonomy" id="905079"/>
    <lineage>
        <taxon>Eukaryota</taxon>
        <taxon>Cryptophyceae</taxon>
        <taxon>Pyrenomonadales</taxon>
        <taxon>Geminigeraceae</taxon>
        <taxon>Guillardia</taxon>
    </lineage>
</organism>
<protein>
    <submittedName>
        <fullName evidence="1 2">Uncharacterized protein</fullName>
    </submittedName>
</protein>
<dbReference type="KEGG" id="gtt:GUITHDRAFT_65227"/>
<dbReference type="GeneID" id="17309218"/>
<keyword evidence="3" id="KW-1185">Reference proteome</keyword>
<sequence length="83" mass="9045">LNDIDVCFCYSTAFSTFGGPYLAQLSYTLGHSLKPGSRVITVDKMLVSDGPWEFQLLHSIDGKNEEVGGSTGYIWKVVKSAVV</sequence>
<evidence type="ECO:0000313" key="3">
    <source>
        <dbReference type="Proteomes" id="UP000011087"/>
    </source>
</evidence>
<dbReference type="PaxDb" id="55529-EKX52480"/>
<dbReference type="OrthoDB" id="194598at2759"/>
<dbReference type="EMBL" id="JH992972">
    <property type="protein sequence ID" value="EKX52480.1"/>
    <property type="molecule type" value="Genomic_DNA"/>
</dbReference>
<proteinExistence type="predicted"/>
<dbReference type="Proteomes" id="UP000011087">
    <property type="component" value="Unassembled WGS sequence"/>
</dbReference>
<feature type="non-terminal residue" evidence="1">
    <location>
        <position position="1"/>
    </location>
</feature>
<dbReference type="HOGENOM" id="CLU_2549990_0_0_1"/>
<reference evidence="3" key="2">
    <citation type="submission" date="2012-11" db="EMBL/GenBank/DDBJ databases">
        <authorList>
            <person name="Kuo A."/>
            <person name="Curtis B.A."/>
            <person name="Tanifuji G."/>
            <person name="Burki F."/>
            <person name="Gruber A."/>
            <person name="Irimia M."/>
            <person name="Maruyama S."/>
            <person name="Arias M.C."/>
            <person name="Ball S.G."/>
            <person name="Gile G.H."/>
            <person name="Hirakawa Y."/>
            <person name="Hopkins J.F."/>
            <person name="Rensing S.A."/>
            <person name="Schmutz J."/>
            <person name="Symeonidi A."/>
            <person name="Elias M."/>
            <person name="Eveleigh R.J."/>
            <person name="Herman E.K."/>
            <person name="Klute M.J."/>
            <person name="Nakayama T."/>
            <person name="Obornik M."/>
            <person name="Reyes-Prieto A."/>
            <person name="Armbrust E.V."/>
            <person name="Aves S.J."/>
            <person name="Beiko R.G."/>
            <person name="Coutinho P."/>
            <person name="Dacks J.B."/>
            <person name="Durnford D.G."/>
            <person name="Fast N.M."/>
            <person name="Green B.R."/>
            <person name="Grisdale C."/>
            <person name="Hempe F."/>
            <person name="Henrissat B."/>
            <person name="Hoppner M.P."/>
            <person name="Ishida K.-I."/>
            <person name="Kim E."/>
            <person name="Koreny L."/>
            <person name="Kroth P.G."/>
            <person name="Liu Y."/>
            <person name="Malik S.-B."/>
            <person name="Maier U.G."/>
            <person name="McRose D."/>
            <person name="Mock T."/>
            <person name="Neilson J.A."/>
            <person name="Onodera N.T."/>
            <person name="Poole A.M."/>
            <person name="Pritham E.J."/>
            <person name="Richards T.A."/>
            <person name="Rocap G."/>
            <person name="Roy S.W."/>
            <person name="Sarai C."/>
            <person name="Schaack S."/>
            <person name="Shirato S."/>
            <person name="Slamovits C.H."/>
            <person name="Spencer D.F."/>
            <person name="Suzuki S."/>
            <person name="Worden A.Z."/>
            <person name="Zauner S."/>
            <person name="Barry K."/>
            <person name="Bell C."/>
            <person name="Bharti A.K."/>
            <person name="Crow J.A."/>
            <person name="Grimwood J."/>
            <person name="Kramer R."/>
            <person name="Lindquist E."/>
            <person name="Lucas S."/>
            <person name="Salamov A."/>
            <person name="McFadden G.I."/>
            <person name="Lane C.E."/>
            <person name="Keeling P.J."/>
            <person name="Gray M.W."/>
            <person name="Grigoriev I.V."/>
            <person name="Archibald J.M."/>
        </authorList>
    </citation>
    <scope>NUCLEOTIDE SEQUENCE</scope>
    <source>
        <strain evidence="3">CCMP2712</strain>
    </source>
</reference>